<accession>A0A1F6EMG0</accession>
<proteinExistence type="predicted"/>
<dbReference type="AlphaFoldDB" id="A0A1F6EMG0"/>
<protein>
    <submittedName>
        <fullName evidence="1">Uncharacterized protein</fullName>
    </submittedName>
</protein>
<dbReference type="EMBL" id="MFLU01000015">
    <property type="protein sequence ID" value="OGG74821.1"/>
    <property type="molecule type" value="Genomic_DNA"/>
</dbReference>
<name>A0A1F6EMG0_9BACT</name>
<sequence>MVVMAYISTYEVDIVHKEAMKIALISTYWRRRASKVQKSFFALSSRGARNRRKRDCAFAQGVHSDPQG</sequence>
<reference evidence="1 2" key="1">
    <citation type="journal article" date="2016" name="Nat. Commun.">
        <title>Thousands of microbial genomes shed light on interconnected biogeochemical processes in an aquifer system.</title>
        <authorList>
            <person name="Anantharaman K."/>
            <person name="Brown C.T."/>
            <person name="Hug L.A."/>
            <person name="Sharon I."/>
            <person name="Castelle C.J."/>
            <person name="Probst A.J."/>
            <person name="Thomas B.C."/>
            <person name="Singh A."/>
            <person name="Wilkins M.J."/>
            <person name="Karaoz U."/>
            <person name="Brodie E.L."/>
            <person name="Williams K.H."/>
            <person name="Hubbard S.S."/>
            <person name="Banfield J.F."/>
        </authorList>
    </citation>
    <scope>NUCLEOTIDE SEQUENCE [LARGE SCALE GENOMIC DNA]</scope>
</reference>
<organism evidence="1 2">
    <name type="scientific">Candidatus Kaiserbacteria bacterium RIFCSPLOWO2_01_FULL_50_24</name>
    <dbReference type="NCBI Taxonomy" id="1798507"/>
    <lineage>
        <taxon>Bacteria</taxon>
        <taxon>Candidatus Kaiseribacteriota</taxon>
    </lineage>
</organism>
<evidence type="ECO:0000313" key="1">
    <source>
        <dbReference type="EMBL" id="OGG74821.1"/>
    </source>
</evidence>
<gene>
    <name evidence="1" type="ORF">A3A34_00320</name>
</gene>
<dbReference type="Proteomes" id="UP000178587">
    <property type="component" value="Unassembled WGS sequence"/>
</dbReference>
<comment type="caution">
    <text evidence="1">The sequence shown here is derived from an EMBL/GenBank/DDBJ whole genome shotgun (WGS) entry which is preliminary data.</text>
</comment>
<evidence type="ECO:0000313" key="2">
    <source>
        <dbReference type="Proteomes" id="UP000178587"/>
    </source>
</evidence>